<gene>
    <name evidence="5" type="ORF">WMO64_16835</name>
</gene>
<sequence length="193" mass="21056">MNPIRILAVDDDLDFRYLLTQMLLGQPDLELAAVCATAQEGCAAVARLQPDIVLMDLELIGSYTDGADAARRIRMQTTARVLILTADDNPETVIRASVHAFASGYVLKSQASMLLPTIRETATGPTPQSHLICAALLQALTVAERAVLRQMLGQEVQLYSSAKTIANQQTSVLHKLGLPDRNMLRHIFAVYLS</sequence>
<comment type="caution">
    <text evidence="5">The sequence shown here is derived from an EMBL/GenBank/DDBJ whole genome shotgun (WGS) entry which is preliminary data.</text>
</comment>
<proteinExistence type="predicted"/>
<protein>
    <recommendedName>
        <fullName evidence="1">Stage 0 sporulation protein A homolog</fullName>
    </recommendedName>
</protein>
<dbReference type="InterPro" id="IPR051015">
    <property type="entry name" value="EvgA-like"/>
</dbReference>
<evidence type="ECO:0000313" key="5">
    <source>
        <dbReference type="EMBL" id="MEQ2445115.1"/>
    </source>
</evidence>
<dbReference type="InterPro" id="IPR001789">
    <property type="entry name" value="Sig_transdc_resp-reg_receiver"/>
</dbReference>
<dbReference type="PANTHER" id="PTHR45566:SF2">
    <property type="entry name" value="NARL SUBFAMILY"/>
    <property type="match status" value="1"/>
</dbReference>
<dbReference type="Proteomes" id="UP001464378">
    <property type="component" value="Unassembled WGS sequence"/>
</dbReference>
<reference evidence="5 6" key="1">
    <citation type="submission" date="2024-03" db="EMBL/GenBank/DDBJ databases">
        <title>Human intestinal bacterial collection.</title>
        <authorList>
            <person name="Pauvert C."/>
            <person name="Hitch T.C.A."/>
            <person name="Clavel T."/>
        </authorList>
    </citation>
    <scope>NUCLEOTIDE SEQUENCE [LARGE SCALE GENOMIC DNA]</scope>
    <source>
        <strain evidence="5 6">CLA-AP-H29</strain>
    </source>
</reference>
<dbReference type="InterPro" id="IPR011006">
    <property type="entry name" value="CheY-like_superfamily"/>
</dbReference>
<dbReference type="EMBL" id="JBBMFK010000046">
    <property type="protein sequence ID" value="MEQ2445115.1"/>
    <property type="molecule type" value="Genomic_DNA"/>
</dbReference>
<dbReference type="SUPFAM" id="SSF52172">
    <property type="entry name" value="CheY-like"/>
    <property type="match status" value="1"/>
</dbReference>
<feature type="modified residue" description="4-aspartylphosphate" evidence="3">
    <location>
        <position position="56"/>
    </location>
</feature>
<dbReference type="Pfam" id="PF00072">
    <property type="entry name" value="Response_reg"/>
    <property type="match status" value="1"/>
</dbReference>
<evidence type="ECO:0000313" key="6">
    <source>
        <dbReference type="Proteomes" id="UP001464378"/>
    </source>
</evidence>
<evidence type="ECO:0000259" key="4">
    <source>
        <dbReference type="PROSITE" id="PS50110"/>
    </source>
</evidence>
<dbReference type="CDD" id="cd17535">
    <property type="entry name" value="REC_NarL-like"/>
    <property type="match status" value="1"/>
</dbReference>
<accession>A0ABV1ECS1</accession>
<comment type="function">
    <text evidence="2">May play the central regulatory role in sporulation. It may be an element of the effector pathway responsible for the activation of sporulation genes in response to nutritional stress. Spo0A may act in concert with spo0H (a sigma factor) to control the expression of some genes that are critical to the sporulation process.</text>
</comment>
<dbReference type="SMART" id="SM00448">
    <property type="entry name" value="REC"/>
    <property type="match status" value="1"/>
</dbReference>
<dbReference type="PANTHER" id="PTHR45566">
    <property type="entry name" value="HTH-TYPE TRANSCRIPTIONAL REGULATOR YHJB-RELATED"/>
    <property type="match status" value="1"/>
</dbReference>
<feature type="domain" description="Response regulatory" evidence="4">
    <location>
        <begin position="5"/>
        <end position="123"/>
    </location>
</feature>
<keyword evidence="3" id="KW-0597">Phosphoprotein</keyword>
<evidence type="ECO:0000256" key="3">
    <source>
        <dbReference type="PROSITE-ProRule" id="PRU00169"/>
    </source>
</evidence>
<evidence type="ECO:0000256" key="2">
    <source>
        <dbReference type="ARBA" id="ARBA00024867"/>
    </source>
</evidence>
<organism evidence="5 6">
    <name type="scientific">Pseudoflavonifractor intestinihominis</name>
    <dbReference type="NCBI Taxonomy" id="3133171"/>
    <lineage>
        <taxon>Bacteria</taxon>
        <taxon>Bacillati</taxon>
        <taxon>Bacillota</taxon>
        <taxon>Clostridia</taxon>
        <taxon>Eubacteriales</taxon>
        <taxon>Oscillospiraceae</taxon>
        <taxon>Pseudoflavonifractor</taxon>
    </lineage>
</organism>
<dbReference type="Gene3D" id="3.40.50.2300">
    <property type="match status" value="1"/>
</dbReference>
<keyword evidence="6" id="KW-1185">Reference proteome</keyword>
<name>A0ABV1ECS1_9FIRM</name>
<dbReference type="PROSITE" id="PS50110">
    <property type="entry name" value="RESPONSE_REGULATORY"/>
    <property type="match status" value="1"/>
</dbReference>
<evidence type="ECO:0000256" key="1">
    <source>
        <dbReference type="ARBA" id="ARBA00018672"/>
    </source>
</evidence>
<dbReference type="RefSeq" id="WP_349232742.1">
    <property type="nucleotide sequence ID" value="NZ_JBBMFK010000046.1"/>
</dbReference>
<dbReference type="InterPro" id="IPR058245">
    <property type="entry name" value="NreC/VraR/RcsB-like_REC"/>
</dbReference>